<evidence type="ECO:0000313" key="2">
    <source>
        <dbReference type="Proteomes" id="UP000827284"/>
    </source>
</evidence>
<comment type="caution">
    <text evidence="1">The sequence shown here is derived from an EMBL/GenBank/DDBJ whole genome shotgun (WGS) entry which is preliminary data.</text>
</comment>
<dbReference type="AlphaFoldDB" id="A0A9P3HGY5"/>
<dbReference type="Proteomes" id="UP000827284">
    <property type="component" value="Unassembled WGS sequence"/>
</dbReference>
<gene>
    <name evidence="1" type="ORF">EMPS_08781</name>
</gene>
<reference evidence="1" key="2">
    <citation type="journal article" date="2022" name="Microbiol. Resour. Announc.">
        <title>Whole-Genome Sequence of Entomortierella parvispora E1425, a Mucoromycotan Fungus Associated with Burkholderiaceae-Related Endosymbiotic Bacteria.</title>
        <authorList>
            <person name="Herlambang A."/>
            <person name="Guo Y."/>
            <person name="Takashima Y."/>
            <person name="Narisawa K."/>
            <person name="Ohta H."/>
            <person name="Nishizawa T."/>
        </authorList>
    </citation>
    <scope>NUCLEOTIDE SEQUENCE</scope>
    <source>
        <strain evidence="1">E1425</strain>
    </source>
</reference>
<dbReference type="EMBL" id="BQFW01000012">
    <property type="protein sequence ID" value="GJJ76422.1"/>
    <property type="molecule type" value="Genomic_DNA"/>
</dbReference>
<organism evidence="1 2">
    <name type="scientific">Entomortierella parvispora</name>
    <dbReference type="NCBI Taxonomy" id="205924"/>
    <lineage>
        <taxon>Eukaryota</taxon>
        <taxon>Fungi</taxon>
        <taxon>Fungi incertae sedis</taxon>
        <taxon>Mucoromycota</taxon>
        <taxon>Mortierellomycotina</taxon>
        <taxon>Mortierellomycetes</taxon>
        <taxon>Mortierellales</taxon>
        <taxon>Mortierellaceae</taxon>
        <taxon>Entomortierella</taxon>
    </lineage>
</organism>
<proteinExistence type="predicted"/>
<accession>A0A9P3HGY5</accession>
<protein>
    <submittedName>
        <fullName evidence="1">Uncharacterized protein</fullName>
    </submittedName>
</protein>
<name>A0A9P3HGY5_9FUNG</name>
<sequence length="162" mass="18803">MSVASFYDFTPPVNQLFAALEHQPFLAHHTWPQFDYHTTPYQEASFVNIEARIISPAANVISCDEGSQDYLRLMRIENLHNPGENIQLAFFSSRKSDLNLLEHGYIITARNAKFLRHIRFGWQAQITGDNLEWTVQKPQCPIMATPLRYTPRFPTFRPRVPI</sequence>
<evidence type="ECO:0000313" key="1">
    <source>
        <dbReference type="EMBL" id="GJJ76422.1"/>
    </source>
</evidence>
<keyword evidence="2" id="KW-1185">Reference proteome</keyword>
<reference evidence="1" key="1">
    <citation type="submission" date="2021-11" db="EMBL/GenBank/DDBJ databases">
        <authorList>
            <person name="Herlambang A."/>
            <person name="Guo Y."/>
            <person name="Takashima Y."/>
            <person name="Nishizawa T."/>
        </authorList>
    </citation>
    <scope>NUCLEOTIDE SEQUENCE</scope>
    <source>
        <strain evidence="1">E1425</strain>
    </source>
</reference>